<dbReference type="KEGG" id="mars:A8C75_08970"/>
<evidence type="ECO:0000313" key="3">
    <source>
        <dbReference type="Proteomes" id="UP000078070"/>
    </source>
</evidence>
<dbReference type="STRING" id="1821621.A8C75_08970"/>
<dbReference type="OrthoDB" id="8609885at2"/>
<dbReference type="Proteomes" id="UP000078070">
    <property type="component" value="Chromosome"/>
</dbReference>
<protein>
    <recommendedName>
        <fullName evidence="1">PD-(D/E)XK endonuclease-like domain-containing protein</fullName>
    </recommendedName>
</protein>
<evidence type="ECO:0000313" key="2">
    <source>
        <dbReference type="EMBL" id="ANG62601.1"/>
    </source>
</evidence>
<keyword evidence="3" id="KW-1185">Reference proteome</keyword>
<dbReference type="EMBL" id="CP015839">
    <property type="protein sequence ID" value="ANG62601.1"/>
    <property type="molecule type" value="Genomic_DNA"/>
</dbReference>
<dbReference type="AlphaFoldDB" id="A0A1A9EY95"/>
<proteinExistence type="predicted"/>
<reference evidence="3" key="1">
    <citation type="submission" date="2016-05" db="EMBL/GenBank/DDBJ databases">
        <authorList>
            <person name="Baek K."/>
            <person name="Yang S.-J."/>
        </authorList>
    </citation>
    <scope>NUCLEOTIDE SEQUENCE [LARGE SCALE GENOMIC DNA]</scope>
    <source>
        <strain evidence="3">ST58-10</strain>
    </source>
</reference>
<sequence length="909" mass="101678">MSVSIKIGLGLDGKLMMPHPAQAGLIVGGPSKVLAWLEAQLGLAVPDTGFTKRMLQYLACLKEVDSTSRFYHESLLVDPLGVARQILQWRDHLYLAAWDGGQLPHVSPRLTDIEAVEKLARDRVAFNEGQRVFRVIEALEVISLDIELEVCDPVTSFPAVWQRLLNYLEPHYQPFYAEIPAKSDSDLGRLQTALRSETSDAVQLEGDGSLILIRAPSRACSAEWLAHAIAEKLTAQSGQSIGLLCDGPADAVDLALKQVGVPQLAVGQASALRPVFQVLSLALELLWEPLNPQYLLAFLAHPVGPLPVRLRRPLAELVANEPGIGGEVWDACIEKMIESEIAKCDISEKVAGVEGKIRDQLAFWLMNERYSNSEGAPLEIVKERVRAISTWMGGYRQVLSQKSESEAEIELIGQAQSHLWECLEALDQLEQQNLSHIGANDLRRLINEVRGDGFTRPDVWPELSANLPTIDYAKDPACCISNQDLLVWWGMDAPHQPQHTGWNRSERAELCASGVEIDDVGETISWHANSWLRPLFAARSLLCLVIHDDAESKHPVLDLIKSRVRCIPEYDLQTLIQSTDEMENFPLAVTLRDQTALCLPSRTRIWQLPEGQLIPRRERESFSSLESFLLGPYQWVLRYPARLKTGALLEISDDNRLKGNLAHALFEAFFSRPEHAALHSLLLSDVREWSRSALNDLIATRGTVLLLPGRMAERERFIEDSTEALVALVQHLQAGDVVSVQLESEQDGTFTGGKLAGVLDMITTRRDGREAVIDLKWAGAKYRRESLREGTCLQLAIYAQLRLQDSGRMPDVGYFVISSRELLMFDSDYFPQAESIRPENNEGLLQIWQRLETTWKQRRQQLDRGMIEVNVSGTEPLGAFQLDENALTVPDTFESFNEFVALVGWEAEA</sequence>
<dbReference type="InterPro" id="IPR038726">
    <property type="entry name" value="PDDEXK_AddAB-type"/>
</dbReference>
<dbReference type="RefSeq" id="WP_067380960.1">
    <property type="nucleotide sequence ID" value="NZ_CP015839.1"/>
</dbReference>
<accession>A0A1A9EY95</accession>
<dbReference type="Pfam" id="PF12705">
    <property type="entry name" value="PDDEXK_1"/>
    <property type="match status" value="1"/>
</dbReference>
<organism evidence="2 3">
    <name type="scientific">Marinobacterium aestuarii</name>
    <dbReference type="NCBI Taxonomy" id="1821621"/>
    <lineage>
        <taxon>Bacteria</taxon>
        <taxon>Pseudomonadati</taxon>
        <taxon>Pseudomonadota</taxon>
        <taxon>Gammaproteobacteria</taxon>
        <taxon>Oceanospirillales</taxon>
        <taxon>Oceanospirillaceae</taxon>
        <taxon>Marinobacterium</taxon>
    </lineage>
</organism>
<reference evidence="2 3" key="2">
    <citation type="journal article" date="2018" name="Int. J. Syst. Evol. Microbiol.">
        <title>Marinobacterium aestuarii sp. nov., a benzene-degrading marine bacterium isolated from estuary sediment.</title>
        <authorList>
            <person name="Bae S.S."/>
            <person name="Jung J."/>
            <person name="Chung D."/>
            <person name="Baek K."/>
        </authorList>
    </citation>
    <scope>NUCLEOTIDE SEQUENCE [LARGE SCALE GENOMIC DNA]</scope>
    <source>
        <strain evidence="2 3">ST58-10</strain>
    </source>
</reference>
<gene>
    <name evidence="2" type="ORF">A8C75_08970</name>
</gene>
<feature type="domain" description="PD-(D/E)XK endonuclease-like" evidence="1">
    <location>
        <begin position="621"/>
        <end position="817"/>
    </location>
</feature>
<name>A0A1A9EY95_9GAMM</name>
<evidence type="ECO:0000259" key="1">
    <source>
        <dbReference type="Pfam" id="PF12705"/>
    </source>
</evidence>